<dbReference type="EMBL" id="ON646403">
    <property type="protein sequence ID" value="UZE89919.1"/>
    <property type="molecule type" value="mRNA"/>
</dbReference>
<dbReference type="PANTHER" id="PTHR24291:SF189">
    <property type="entry name" value="CYTOCHROME P450 4C3-RELATED"/>
    <property type="match status" value="1"/>
</dbReference>
<keyword evidence="9" id="KW-0492">Microsome</keyword>
<evidence type="ECO:0000256" key="1">
    <source>
        <dbReference type="ARBA" id="ARBA00001971"/>
    </source>
</evidence>
<dbReference type="Gene3D" id="1.10.630.10">
    <property type="entry name" value="Cytochrome P450"/>
    <property type="match status" value="1"/>
</dbReference>
<dbReference type="InterPro" id="IPR017972">
    <property type="entry name" value="Cyt_P450_CS"/>
</dbReference>
<protein>
    <submittedName>
        <fullName evidence="16">Cytochrome P450 CYP4XL1</fullName>
    </submittedName>
</protein>
<comment type="function">
    <text evidence="2">May be involved in the metabolism of insect hormones and in the breakdown of synthetic insecticides.</text>
</comment>
<evidence type="ECO:0000313" key="16">
    <source>
        <dbReference type="EMBL" id="UZE89919.1"/>
    </source>
</evidence>
<evidence type="ECO:0000256" key="8">
    <source>
        <dbReference type="ARBA" id="ARBA00022824"/>
    </source>
</evidence>
<reference evidence="16" key="1">
    <citation type="journal article" date="2022" name="Insects">
        <title>Comparative Transcriptome Analysis to Reveal Differentially Expressed cytochrome P450 in Response to Imidacloprid in the Aphid Lion, Chrysoperla zastrowi sillemi (Esben-Petersen).</title>
        <authorList>
            <person name="Pathak J."/>
            <person name="Ramasamy G.G."/>
            <person name="Agrawal A."/>
            <person name="Srivastava S."/>
            <person name="Basavaarya B.R."/>
            <person name="Muthugounder M."/>
            <person name="Muniyappa V.K."/>
            <person name="Maria P."/>
            <person name="Rai A."/>
            <person name="Venkatesan T."/>
        </authorList>
    </citation>
    <scope>NUCLEOTIDE SEQUENCE</scope>
</reference>
<dbReference type="PRINTS" id="PR00463">
    <property type="entry name" value="EP450I"/>
</dbReference>
<dbReference type="PANTHER" id="PTHR24291">
    <property type="entry name" value="CYTOCHROME P450 FAMILY 4"/>
    <property type="match status" value="1"/>
</dbReference>
<evidence type="ECO:0000256" key="9">
    <source>
        <dbReference type="ARBA" id="ARBA00022848"/>
    </source>
</evidence>
<dbReference type="GO" id="GO:0004497">
    <property type="term" value="F:monooxygenase activity"/>
    <property type="evidence" value="ECO:0007669"/>
    <property type="project" value="UniProtKB-KW"/>
</dbReference>
<evidence type="ECO:0000256" key="5">
    <source>
        <dbReference type="ARBA" id="ARBA00010617"/>
    </source>
</evidence>
<keyword evidence="7 14" id="KW-0479">Metal-binding</keyword>
<keyword evidence="10 15" id="KW-0560">Oxidoreductase</keyword>
<dbReference type="InterPro" id="IPR036396">
    <property type="entry name" value="Cyt_P450_sf"/>
</dbReference>
<feature type="binding site" description="axial binding residue" evidence="14">
    <location>
        <position position="446"/>
    </location>
    <ligand>
        <name>heme</name>
        <dbReference type="ChEBI" id="CHEBI:30413"/>
    </ligand>
    <ligandPart>
        <name>Fe</name>
        <dbReference type="ChEBI" id="CHEBI:18248"/>
    </ligandPart>
</feature>
<evidence type="ECO:0000256" key="10">
    <source>
        <dbReference type="ARBA" id="ARBA00023002"/>
    </source>
</evidence>
<dbReference type="PRINTS" id="PR00385">
    <property type="entry name" value="P450"/>
</dbReference>
<evidence type="ECO:0000256" key="2">
    <source>
        <dbReference type="ARBA" id="ARBA00003690"/>
    </source>
</evidence>
<dbReference type="GO" id="GO:0020037">
    <property type="term" value="F:heme binding"/>
    <property type="evidence" value="ECO:0007669"/>
    <property type="project" value="InterPro"/>
</dbReference>
<evidence type="ECO:0000256" key="4">
    <source>
        <dbReference type="ARBA" id="ARBA00004406"/>
    </source>
</evidence>
<keyword evidence="6 14" id="KW-0349">Heme</keyword>
<reference evidence="16" key="2">
    <citation type="submission" date="2022-05" db="EMBL/GenBank/DDBJ databases">
        <authorList>
            <person name="Pathak J."/>
            <person name="Thiruvengadam V."/>
            <person name="Gracy G.R."/>
        </authorList>
    </citation>
    <scope>NUCLEOTIDE SEQUENCE</scope>
</reference>
<dbReference type="PROSITE" id="PS00086">
    <property type="entry name" value="CYTOCHROME_P450"/>
    <property type="match status" value="1"/>
</dbReference>
<keyword evidence="13" id="KW-0472">Membrane</keyword>
<organism evidence="16">
    <name type="scientific">Chrysoperla zastrowi sillemi</name>
    <dbReference type="NCBI Taxonomy" id="482137"/>
    <lineage>
        <taxon>Eukaryota</taxon>
        <taxon>Metazoa</taxon>
        <taxon>Ecdysozoa</taxon>
        <taxon>Arthropoda</taxon>
        <taxon>Hexapoda</taxon>
        <taxon>Insecta</taxon>
        <taxon>Pterygota</taxon>
        <taxon>Neoptera</taxon>
        <taxon>Endopterygota</taxon>
        <taxon>Neuroptera</taxon>
        <taxon>Hemerobiiformia</taxon>
        <taxon>Chrysopidae</taxon>
        <taxon>Chrysopinae</taxon>
        <taxon>Chrysoperla</taxon>
    </lineage>
</organism>
<comment type="similarity">
    <text evidence="5 15">Belongs to the cytochrome P450 family.</text>
</comment>
<evidence type="ECO:0000256" key="6">
    <source>
        <dbReference type="ARBA" id="ARBA00022617"/>
    </source>
</evidence>
<sequence length="507" mass="59119">MYLVIGLILFVLALILWANREHWQLRIYKHVKDIPGPPSIPFIGNILPYVGTLDVIWKHARNLAIEYDGLYKIWAGNRCAIFISDPNYNEIILSSTKNIEKSEPYNLLESWLGQGLLISGGEKWKSRRKILTPAFHFHILKQFINVFEEQSDRTVKMIQEECDKPYTNVIPLAAEHALCALCETTMGIKMDNYENLQDFNRYKEAIYQFGHLFMDRVKNPLLYSEKIYSYTPMARVTKKLYGILKKFTLRVIDERLASWDDEQKKIGMTSASGKQLFPMLDILITEMKNGGDINYDGIREEVDTFMFEGHDTTSMGLSFLLMLLAQHPEVQEKILEEQNQIFNGDNRIATYEDLQNMKYLEMVIKESLRLYPAVPVLGRKVTEDVQLGPYTIPADVQVYIVVFDTHHNPNFWPDPYKFDPDRFLPDNCAKRHPFAYIPFSAGSRNCIGQRFVMLEMKSFVTKILREYILEPVDDLSKVVMKIDLVIRPLNDNLRVKFRRRNDNNNTK</sequence>
<evidence type="ECO:0000256" key="12">
    <source>
        <dbReference type="ARBA" id="ARBA00023033"/>
    </source>
</evidence>
<dbReference type="CDD" id="cd20628">
    <property type="entry name" value="CYP4"/>
    <property type="match status" value="1"/>
</dbReference>
<evidence type="ECO:0000256" key="14">
    <source>
        <dbReference type="PIRSR" id="PIRSR602401-1"/>
    </source>
</evidence>
<evidence type="ECO:0000256" key="11">
    <source>
        <dbReference type="ARBA" id="ARBA00023004"/>
    </source>
</evidence>
<evidence type="ECO:0000256" key="3">
    <source>
        <dbReference type="ARBA" id="ARBA00004174"/>
    </source>
</evidence>
<dbReference type="GO" id="GO:0016705">
    <property type="term" value="F:oxidoreductase activity, acting on paired donors, with incorporation or reduction of molecular oxygen"/>
    <property type="evidence" value="ECO:0007669"/>
    <property type="project" value="InterPro"/>
</dbReference>
<keyword evidence="8" id="KW-0256">Endoplasmic reticulum</keyword>
<dbReference type="AlphaFoldDB" id="A0A9E7YB15"/>
<comment type="subcellular location">
    <subcellularLocation>
        <location evidence="4">Endoplasmic reticulum membrane</location>
        <topology evidence="4">Peripheral membrane protein</topology>
    </subcellularLocation>
    <subcellularLocation>
        <location evidence="3">Microsome membrane</location>
        <topology evidence="3">Peripheral membrane protein</topology>
    </subcellularLocation>
</comment>
<dbReference type="GO" id="GO:0005789">
    <property type="term" value="C:endoplasmic reticulum membrane"/>
    <property type="evidence" value="ECO:0007669"/>
    <property type="project" value="UniProtKB-SubCell"/>
</dbReference>
<accession>A0A9E7YB15</accession>
<dbReference type="InterPro" id="IPR002401">
    <property type="entry name" value="Cyt_P450_E_grp-I"/>
</dbReference>
<name>A0A9E7YB15_9NEOP</name>
<evidence type="ECO:0000256" key="7">
    <source>
        <dbReference type="ARBA" id="ARBA00022723"/>
    </source>
</evidence>
<keyword evidence="12 15" id="KW-0503">Monooxygenase</keyword>
<comment type="cofactor">
    <cofactor evidence="1 14">
        <name>heme</name>
        <dbReference type="ChEBI" id="CHEBI:30413"/>
    </cofactor>
</comment>
<evidence type="ECO:0000256" key="13">
    <source>
        <dbReference type="ARBA" id="ARBA00023136"/>
    </source>
</evidence>
<dbReference type="Pfam" id="PF00067">
    <property type="entry name" value="p450"/>
    <property type="match status" value="1"/>
</dbReference>
<dbReference type="InterPro" id="IPR050196">
    <property type="entry name" value="Cytochrome_P450_Monoox"/>
</dbReference>
<dbReference type="InterPro" id="IPR001128">
    <property type="entry name" value="Cyt_P450"/>
</dbReference>
<keyword evidence="11 14" id="KW-0408">Iron</keyword>
<evidence type="ECO:0000256" key="15">
    <source>
        <dbReference type="RuleBase" id="RU000461"/>
    </source>
</evidence>
<dbReference type="GO" id="GO:0005506">
    <property type="term" value="F:iron ion binding"/>
    <property type="evidence" value="ECO:0007669"/>
    <property type="project" value="InterPro"/>
</dbReference>
<dbReference type="SUPFAM" id="SSF48264">
    <property type="entry name" value="Cytochrome P450"/>
    <property type="match status" value="1"/>
</dbReference>
<proteinExistence type="evidence at transcript level"/>